<keyword evidence="3" id="KW-0472">Membrane</keyword>
<evidence type="ECO:0000313" key="5">
    <source>
        <dbReference type="Proteomes" id="UP000534294"/>
    </source>
</evidence>
<keyword evidence="3" id="KW-1133">Transmembrane helix</keyword>
<gene>
    <name evidence="4" type="ORF">HNQ64_003468</name>
</gene>
<protein>
    <submittedName>
        <fullName evidence="4">Uncharacterized protein</fullName>
    </submittedName>
</protein>
<dbReference type="Proteomes" id="UP000534294">
    <property type="component" value="Unassembled WGS sequence"/>
</dbReference>
<dbReference type="AlphaFoldDB" id="A0A7W8DQV3"/>
<proteinExistence type="predicted"/>
<feature type="coiled-coil region" evidence="1">
    <location>
        <begin position="112"/>
        <end position="146"/>
    </location>
</feature>
<keyword evidence="3" id="KW-0812">Transmembrane</keyword>
<evidence type="ECO:0000313" key="4">
    <source>
        <dbReference type="EMBL" id="MBB5039199.1"/>
    </source>
</evidence>
<feature type="transmembrane region" description="Helical" evidence="3">
    <location>
        <begin position="21"/>
        <end position="42"/>
    </location>
</feature>
<comment type="caution">
    <text evidence="4">The sequence shown here is derived from an EMBL/GenBank/DDBJ whole genome shotgun (WGS) entry which is preliminary data.</text>
</comment>
<keyword evidence="5" id="KW-1185">Reference proteome</keyword>
<dbReference type="RefSeq" id="WP_184210694.1">
    <property type="nucleotide sequence ID" value="NZ_JACHIF010000007.1"/>
</dbReference>
<evidence type="ECO:0000256" key="3">
    <source>
        <dbReference type="SAM" id="Phobius"/>
    </source>
</evidence>
<evidence type="ECO:0000256" key="2">
    <source>
        <dbReference type="SAM" id="MobiDB-lite"/>
    </source>
</evidence>
<sequence>MSKHKHEEQELPFVALMDTMTNVVGVLIIVMVMVGISLASAVNKILSDLPPVTKEEHQRMVEQIKKLPPIAEDPKDLDEKKRIAELELKKTDDELSKIDTTSVQAELKFLDLDSFRKKLDEAKVDREKKKAEIDKLLTELERLKGLLDQTPVYQPPAPKYVRLPNPRPYPAKPNETRILVAKQGVLTLNEAEFIKPIIDGLDKVKSQLEYKDVKIDPFLPMLTKIFGSAQAAQQAWPDIAPSVNTFQMDQVAEAYKALATAGLQPNKNILSSLGDIAVVIRSTLPAVADAVIAATKGDLAKWTALDPSKDPLKPTFKATLAGAKISFTYGSGKPVEVKTTPRDVLNYFVKDLADLDSIKNKSRSKVIYDAFKLQAMLERAASNPTLSGSYVIKPTVRPGSTLVALALTPRAGGGETLDQMRAEASNYQRLMRQIKGDPNGVAVFQVMADAFDAYLEARKIADEIGVAATWEFLARLDLSVNVANYEVQRFTQVAAAAPRKPGDPDPVRIATPKRSLD</sequence>
<dbReference type="EMBL" id="JACHIF010000007">
    <property type="protein sequence ID" value="MBB5039199.1"/>
    <property type="molecule type" value="Genomic_DNA"/>
</dbReference>
<accession>A0A7W8DQV3</accession>
<keyword evidence="1" id="KW-0175">Coiled coil</keyword>
<reference evidence="4 5" key="1">
    <citation type="submission" date="2020-08" db="EMBL/GenBank/DDBJ databases">
        <title>Genomic Encyclopedia of Type Strains, Phase IV (KMG-IV): sequencing the most valuable type-strain genomes for metagenomic binning, comparative biology and taxonomic classification.</title>
        <authorList>
            <person name="Goeker M."/>
        </authorList>
    </citation>
    <scope>NUCLEOTIDE SEQUENCE [LARGE SCALE GENOMIC DNA]</scope>
    <source>
        <strain evidence="4 5">DSM 12251</strain>
    </source>
</reference>
<evidence type="ECO:0000256" key="1">
    <source>
        <dbReference type="SAM" id="Coils"/>
    </source>
</evidence>
<organism evidence="4 5">
    <name type="scientific">Prosthecobacter dejongeii</name>
    <dbReference type="NCBI Taxonomy" id="48465"/>
    <lineage>
        <taxon>Bacteria</taxon>
        <taxon>Pseudomonadati</taxon>
        <taxon>Verrucomicrobiota</taxon>
        <taxon>Verrucomicrobiia</taxon>
        <taxon>Verrucomicrobiales</taxon>
        <taxon>Verrucomicrobiaceae</taxon>
        <taxon>Prosthecobacter</taxon>
    </lineage>
</organism>
<name>A0A7W8DQV3_9BACT</name>
<feature type="region of interest" description="Disordered" evidence="2">
    <location>
        <begin position="496"/>
        <end position="517"/>
    </location>
</feature>